<name>A0A391PFG0_9EUKA</name>
<accession>A0A391PFG0</accession>
<protein>
    <submittedName>
        <fullName evidence="1">Uncharacterized protein</fullName>
    </submittedName>
</protein>
<feature type="non-terminal residue" evidence="1">
    <location>
        <position position="53"/>
    </location>
</feature>
<reference evidence="1 2" key="1">
    <citation type="journal article" date="2018" name="PLoS ONE">
        <title>The draft genome of Kipferlia bialata reveals reductive genome evolution in fornicate parasites.</title>
        <authorList>
            <person name="Tanifuji G."/>
            <person name="Takabayashi S."/>
            <person name="Kume K."/>
            <person name="Takagi M."/>
            <person name="Nakayama T."/>
            <person name="Kamikawa R."/>
            <person name="Inagaki Y."/>
            <person name="Hashimoto T."/>
        </authorList>
    </citation>
    <scope>NUCLEOTIDE SEQUENCE [LARGE SCALE GENOMIC DNA]</scope>
    <source>
        <strain evidence="1">NY0173</strain>
    </source>
</reference>
<comment type="caution">
    <text evidence="1">The sequence shown here is derived from an EMBL/GenBank/DDBJ whole genome shotgun (WGS) entry which is preliminary data.</text>
</comment>
<evidence type="ECO:0000313" key="2">
    <source>
        <dbReference type="Proteomes" id="UP000265618"/>
    </source>
</evidence>
<evidence type="ECO:0000313" key="1">
    <source>
        <dbReference type="EMBL" id="GCA65402.1"/>
    </source>
</evidence>
<dbReference type="Proteomes" id="UP000265618">
    <property type="component" value="Unassembled WGS sequence"/>
</dbReference>
<dbReference type="AlphaFoldDB" id="A0A391PFG0"/>
<gene>
    <name evidence="1" type="ORF">KIPB_017038</name>
</gene>
<sequence length="53" mass="5778">MRCFSFSHISMSNPVSPTASPAPLDPLDPLEAATPFTERLSCCFQTCKSKAEE</sequence>
<dbReference type="EMBL" id="BDIP01010994">
    <property type="protein sequence ID" value="GCA65402.1"/>
    <property type="molecule type" value="Genomic_DNA"/>
</dbReference>
<keyword evidence="2" id="KW-1185">Reference proteome</keyword>
<organism evidence="1 2">
    <name type="scientific">Kipferlia bialata</name>
    <dbReference type="NCBI Taxonomy" id="797122"/>
    <lineage>
        <taxon>Eukaryota</taxon>
        <taxon>Metamonada</taxon>
        <taxon>Carpediemonas-like organisms</taxon>
        <taxon>Kipferlia</taxon>
    </lineage>
</organism>
<proteinExistence type="predicted"/>